<feature type="region of interest" description="Disordered" evidence="1">
    <location>
        <begin position="128"/>
        <end position="161"/>
    </location>
</feature>
<evidence type="ECO:0000313" key="2">
    <source>
        <dbReference type="EMBL" id="MBX61392.1"/>
    </source>
</evidence>
<evidence type="ECO:0000256" key="1">
    <source>
        <dbReference type="SAM" id="MobiDB-lite"/>
    </source>
</evidence>
<dbReference type="EMBL" id="GGEC01080908">
    <property type="protein sequence ID" value="MBX61392.1"/>
    <property type="molecule type" value="Transcribed_RNA"/>
</dbReference>
<feature type="compositionally biased region" description="Basic and acidic residues" evidence="1">
    <location>
        <begin position="128"/>
        <end position="137"/>
    </location>
</feature>
<organism evidence="2">
    <name type="scientific">Rhizophora mucronata</name>
    <name type="common">Asiatic mangrove</name>
    <dbReference type="NCBI Taxonomy" id="61149"/>
    <lineage>
        <taxon>Eukaryota</taxon>
        <taxon>Viridiplantae</taxon>
        <taxon>Streptophyta</taxon>
        <taxon>Embryophyta</taxon>
        <taxon>Tracheophyta</taxon>
        <taxon>Spermatophyta</taxon>
        <taxon>Magnoliopsida</taxon>
        <taxon>eudicotyledons</taxon>
        <taxon>Gunneridae</taxon>
        <taxon>Pentapetalae</taxon>
        <taxon>rosids</taxon>
        <taxon>fabids</taxon>
        <taxon>Malpighiales</taxon>
        <taxon>Rhizophoraceae</taxon>
        <taxon>Rhizophora</taxon>
    </lineage>
</organism>
<proteinExistence type="predicted"/>
<accession>A0A2P2Q367</accession>
<protein>
    <submittedName>
        <fullName evidence="2">Uncharacterized protein</fullName>
    </submittedName>
</protein>
<name>A0A2P2Q367_RHIMU</name>
<feature type="compositionally biased region" description="Polar residues" evidence="1">
    <location>
        <begin position="217"/>
        <end position="230"/>
    </location>
</feature>
<feature type="region of interest" description="Disordered" evidence="1">
    <location>
        <begin position="210"/>
        <end position="238"/>
    </location>
</feature>
<reference evidence="2" key="1">
    <citation type="submission" date="2018-02" db="EMBL/GenBank/DDBJ databases">
        <title>Rhizophora mucronata_Transcriptome.</title>
        <authorList>
            <person name="Meera S.P."/>
            <person name="Sreeshan A."/>
            <person name="Augustine A."/>
        </authorList>
    </citation>
    <scope>NUCLEOTIDE SEQUENCE</scope>
    <source>
        <tissue evidence="2">Leaf</tissue>
    </source>
</reference>
<sequence length="312" mass="35893">MKLSTKLISSPGRAEKYRPPLARFVRNNVGSKSRGRSRSSPMFVRKKNAAMETQEPSSPKVTCMGQVRVGRSKQDKTRPRKPKRRCKWVQNALFCRHFDGELKVKSFKPAWRKLVLFCNVGFSRKPRTREESSRIDSKLGNGRQNTQPQSEKEEEEQSKICVPTAVSPPKNALMLTRCRSAPYRSSSLAGIFWGSPLVSKETEQQQTTELENRENDWATSKTESTCIESDQGSRLDAESEEKLDFFKELEGSENSTGERIIKPAKFEELRPEKIEKFRPLILTRCKSEPARTGEKLDLEMNFRKKKRWLGLM</sequence>
<dbReference type="PANTHER" id="PTHR33448:SF10">
    <property type="entry name" value="PROTAMINE P1 FAMILY PROTEIN"/>
    <property type="match status" value="1"/>
</dbReference>
<dbReference type="PANTHER" id="PTHR33448">
    <property type="entry name" value="CHLOROPLAST PROTEIN HCF243-RELATED"/>
    <property type="match status" value="1"/>
</dbReference>
<feature type="region of interest" description="Disordered" evidence="1">
    <location>
        <begin position="26"/>
        <end position="60"/>
    </location>
</feature>
<dbReference type="AlphaFoldDB" id="A0A2P2Q367"/>